<dbReference type="Proteomes" id="UP000005709">
    <property type="component" value="Unassembled WGS sequence"/>
</dbReference>
<dbReference type="InterPro" id="IPR025711">
    <property type="entry name" value="PepSY"/>
</dbReference>
<dbReference type="SUPFAM" id="SSF160574">
    <property type="entry name" value="BT0923-like"/>
    <property type="match status" value="1"/>
</dbReference>
<feature type="domain" description="PepSY" evidence="2">
    <location>
        <begin position="31"/>
        <end position="89"/>
    </location>
</feature>
<dbReference type="Gene3D" id="3.10.450.40">
    <property type="match status" value="2"/>
</dbReference>
<evidence type="ECO:0000313" key="4">
    <source>
        <dbReference type="Proteomes" id="UP000005709"/>
    </source>
</evidence>
<accession>C8PG83</accession>
<protein>
    <submittedName>
        <fullName evidence="3">Peptidase propeptide and YPEB domain protein</fullName>
    </submittedName>
</protein>
<feature type="chain" id="PRO_5002990691" evidence="1">
    <location>
        <begin position="18"/>
        <end position="167"/>
    </location>
</feature>
<keyword evidence="1" id="KW-0732">Signal</keyword>
<evidence type="ECO:0000313" key="3">
    <source>
        <dbReference type="EMBL" id="EEV18121.1"/>
    </source>
</evidence>
<feature type="domain" description="PepSY" evidence="2">
    <location>
        <begin position="106"/>
        <end position="161"/>
    </location>
</feature>
<dbReference type="Pfam" id="PF03413">
    <property type="entry name" value="PepSY"/>
    <property type="match status" value="2"/>
</dbReference>
<name>C8PG83_9BACT</name>
<proteinExistence type="predicted"/>
<keyword evidence="4" id="KW-1185">Reference proteome</keyword>
<evidence type="ECO:0000259" key="2">
    <source>
        <dbReference type="Pfam" id="PF03413"/>
    </source>
</evidence>
<sequence>MKNLKALGALATTFALAGALNAGSFSEKDAKVSFDQAIGIAQQNFGDATIKSVEIDDEHGRLVYEIESYKEGSESEIKIDAQSGEILKTQTQKKLKPSKIDYSQVKISAADARAKALSANAGWDFREVDLESNGGKPAYEVKLRQGMSKKEVLIDAATGVQILQCQK</sequence>
<gene>
    <name evidence="3" type="ORF">CAMGR0001_0876</name>
</gene>
<organism evidence="3 4">
    <name type="scientific">Campylobacter gracilis RM3268</name>
    <dbReference type="NCBI Taxonomy" id="553220"/>
    <lineage>
        <taxon>Bacteria</taxon>
        <taxon>Pseudomonadati</taxon>
        <taxon>Campylobacterota</taxon>
        <taxon>Epsilonproteobacteria</taxon>
        <taxon>Campylobacterales</taxon>
        <taxon>Campylobacteraceae</taxon>
        <taxon>Campylobacter</taxon>
    </lineage>
</organism>
<dbReference type="STRING" id="824.CGRAC_1172"/>
<feature type="signal peptide" evidence="1">
    <location>
        <begin position="1"/>
        <end position="17"/>
    </location>
</feature>
<dbReference type="eggNOG" id="COG3212">
    <property type="taxonomic scope" value="Bacteria"/>
</dbReference>
<dbReference type="AlphaFoldDB" id="C8PG83"/>
<dbReference type="EMBL" id="ACYG01000019">
    <property type="protein sequence ID" value="EEV18121.1"/>
    <property type="molecule type" value="Genomic_DNA"/>
</dbReference>
<dbReference type="RefSeq" id="WP_005870419.1">
    <property type="nucleotide sequence ID" value="NZ_ACYG01000019.1"/>
</dbReference>
<evidence type="ECO:0000256" key="1">
    <source>
        <dbReference type="SAM" id="SignalP"/>
    </source>
</evidence>
<comment type="caution">
    <text evidence="3">The sequence shown here is derived from an EMBL/GenBank/DDBJ whole genome shotgun (WGS) entry which is preliminary data.</text>
</comment>
<dbReference type="OrthoDB" id="80692at2"/>
<reference evidence="3 4" key="1">
    <citation type="submission" date="2009-07" db="EMBL/GenBank/DDBJ databases">
        <authorList>
            <person name="Madupu R."/>
            <person name="Sebastian Y."/>
            <person name="Durkin A.S."/>
            <person name="Torralba M."/>
            <person name="Methe B."/>
            <person name="Sutton G.G."/>
            <person name="Strausberg R.L."/>
            <person name="Nelson K.E."/>
        </authorList>
    </citation>
    <scope>NUCLEOTIDE SEQUENCE [LARGE SCALE GENOMIC DNA]</scope>
    <source>
        <strain evidence="3 4">RM3268</strain>
    </source>
</reference>